<evidence type="ECO:0000313" key="2">
    <source>
        <dbReference type="EMBL" id="KTE90737.1"/>
    </source>
</evidence>
<organism evidence="2 3">
    <name type="scientific">Desulfitobacterium hafniense</name>
    <name type="common">Desulfitobacterium frappieri</name>
    <dbReference type="NCBI Taxonomy" id="49338"/>
    <lineage>
        <taxon>Bacteria</taxon>
        <taxon>Bacillati</taxon>
        <taxon>Bacillota</taxon>
        <taxon>Clostridia</taxon>
        <taxon>Eubacteriales</taxon>
        <taxon>Desulfitobacteriaceae</taxon>
        <taxon>Desulfitobacterium</taxon>
    </lineage>
</organism>
<dbReference type="SMART" id="SM00028">
    <property type="entry name" value="TPR"/>
    <property type="match status" value="2"/>
</dbReference>
<gene>
    <name evidence="2" type="ORF">AT727_24035</name>
</gene>
<accession>A0A0W1JFW1</accession>
<evidence type="ECO:0000256" key="1">
    <source>
        <dbReference type="PROSITE-ProRule" id="PRU00339"/>
    </source>
</evidence>
<evidence type="ECO:0000313" key="3">
    <source>
        <dbReference type="Proteomes" id="UP000054623"/>
    </source>
</evidence>
<dbReference type="OrthoDB" id="1723294at2"/>
<name>A0A0W1JFW1_DESHA</name>
<dbReference type="InterPro" id="IPR011990">
    <property type="entry name" value="TPR-like_helical_dom_sf"/>
</dbReference>
<dbReference type="PROSITE" id="PS50005">
    <property type="entry name" value="TPR"/>
    <property type="match status" value="1"/>
</dbReference>
<comment type="caution">
    <text evidence="2">The sequence shown here is derived from an EMBL/GenBank/DDBJ whole genome shotgun (WGS) entry which is preliminary data.</text>
</comment>
<dbReference type="AlphaFoldDB" id="A0A0W1JFW1"/>
<dbReference type="EMBL" id="LOCK01000035">
    <property type="protein sequence ID" value="KTE90737.1"/>
    <property type="molecule type" value="Genomic_DNA"/>
</dbReference>
<dbReference type="InterPro" id="IPR019734">
    <property type="entry name" value="TPR_rpt"/>
</dbReference>
<keyword evidence="1" id="KW-0802">TPR repeat</keyword>
<dbReference type="Gene3D" id="1.25.40.10">
    <property type="entry name" value="Tetratricopeptide repeat domain"/>
    <property type="match status" value="1"/>
</dbReference>
<feature type="repeat" description="TPR" evidence="1">
    <location>
        <begin position="106"/>
        <end position="139"/>
    </location>
</feature>
<protein>
    <submittedName>
        <fullName evidence="2">Uncharacterized protein</fullName>
    </submittedName>
</protein>
<reference evidence="2 3" key="1">
    <citation type="submission" date="2015-12" db="EMBL/GenBank/DDBJ databases">
        <title>Draft Genome Sequence of Desulfitobacterium hafniense Strain DH, a Sulfate-reducing Bacterium Isolated from Paddy Soils.</title>
        <authorList>
            <person name="Bao P."/>
            <person name="Zhang X."/>
            <person name="Li G."/>
        </authorList>
    </citation>
    <scope>NUCLEOTIDE SEQUENCE [LARGE SCALE GENOMIC DNA]</scope>
    <source>
        <strain evidence="2 3">DH</strain>
    </source>
</reference>
<dbReference type="RefSeq" id="WP_058491541.1">
    <property type="nucleotide sequence ID" value="NZ_LOCK01000035.1"/>
</dbReference>
<dbReference type="SUPFAM" id="SSF48452">
    <property type="entry name" value="TPR-like"/>
    <property type="match status" value="1"/>
</dbReference>
<sequence>MIIIAILIAIIVPSFGWFLTVSDKGKSVFSANDSNLGQQSLKNQVEALRNEVKVNPQDPTARLKLANAYYDLGEQVRHGTAPDQAIPYFKQAVEEYKEVIKIKQDINVLVDMATAAFRSGQYELAEKTFNEAITAKPDFLNALVNYGMFLMDAKGLFGCNRAVEHSIDEGEPYSRRSSTH</sequence>
<proteinExistence type="predicted"/>
<dbReference type="Pfam" id="PF13424">
    <property type="entry name" value="TPR_12"/>
    <property type="match status" value="1"/>
</dbReference>
<dbReference type="Proteomes" id="UP000054623">
    <property type="component" value="Unassembled WGS sequence"/>
</dbReference>